<feature type="domain" description="RNA polymerase sigma factor 70 region 4 type 2" evidence="7">
    <location>
        <begin position="115"/>
        <end position="166"/>
    </location>
</feature>
<dbReference type="Gene3D" id="1.10.1740.10">
    <property type="match status" value="1"/>
</dbReference>
<comment type="caution">
    <text evidence="8">The sequence shown here is derived from an EMBL/GenBank/DDBJ whole genome shotgun (WGS) entry which is preliminary data.</text>
</comment>
<name>A0ABR6KI83_9BACT</name>
<dbReference type="PANTHER" id="PTHR43133">
    <property type="entry name" value="RNA POLYMERASE ECF-TYPE SIGMA FACTO"/>
    <property type="match status" value="1"/>
</dbReference>
<evidence type="ECO:0000256" key="3">
    <source>
        <dbReference type="ARBA" id="ARBA00023082"/>
    </source>
</evidence>
<keyword evidence="4" id="KW-0804">Transcription</keyword>
<comment type="similarity">
    <text evidence="1">Belongs to the sigma-70 factor family. ECF subfamily.</text>
</comment>
<keyword evidence="5" id="KW-0812">Transmembrane</keyword>
<reference evidence="8 9" key="1">
    <citation type="submission" date="2020-08" db="EMBL/GenBank/DDBJ databases">
        <title>Genomic Encyclopedia of Type Strains, Phase IV (KMG-IV): sequencing the most valuable type-strain genomes for metagenomic binning, comparative biology and taxonomic classification.</title>
        <authorList>
            <person name="Goeker M."/>
        </authorList>
    </citation>
    <scope>NUCLEOTIDE SEQUENCE [LARGE SCALE GENOMIC DNA]</scope>
    <source>
        <strain evidence="8 9">DSM 102983</strain>
    </source>
</reference>
<dbReference type="SUPFAM" id="SSF88659">
    <property type="entry name" value="Sigma3 and sigma4 domains of RNA polymerase sigma factors"/>
    <property type="match status" value="1"/>
</dbReference>
<feature type="transmembrane region" description="Helical" evidence="5">
    <location>
        <begin position="166"/>
        <end position="182"/>
    </location>
</feature>
<evidence type="ECO:0000256" key="1">
    <source>
        <dbReference type="ARBA" id="ARBA00010641"/>
    </source>
</evidence>
<keyword evidence="2" id="KW-0805">Transcription regulation</keyword>
<dbReference type="InterPro" id="IPR013325">
    <property type="entry name" value="RNA_pol_sigma_r2"/>
</dbReference>
<dbReference type="InterPro" id="IPR007627">
    <property type="entry name" value="RNA_pol_sigma70_r2"/>
</dbReference>
<keyword evidence="3" id="KW-0731">Sigma factor</keyword>
<dbReference type="InterPro" id="IPR039425">
    <property type="entry name" value="RNA_pol_sigma-70-like"/>
</dbReference>
<evidence type="ECO:0000259" key="7">
    <source>
        <dbReference type="Pfam" id="PF08281"/>
    </source>
</evidence>
<dbReference type="InterPro" id="IPR036388">
    <property type="entry name" value="WH-like_DNA-bd_sf"/>
</dbReference>
<dbReference type="Pfam" id="PF04542">
    <property type="entry name" value="Sigma70_r2"/>
    <property type="match status" value="1"/>
</dbReference>
<proteinExistence type="inferred from homology"/>
<evidence type="ECO:0000256" key="2">
    <source>
        <dbReference type="ARBA" id="ARBA00023015"/>
    </source>
</evidence>
<organism evidence="8 9">
    <name type="scientific">Parabacteroides faecis</name>
    <dbReference type="NCBI Taxonomy" id="1217282"/>
    <lineage>
        <taxon>Bacteria</taxon>
        <taxon>Pseudomonadati</taxon>
        <taxon>Bacteroidota</taxon>
        <taxon>Bacteroidia</taxon>
        <taxon>Bacteroidales</taxon>
        <taxon>Tannerellaceae</taxon>
        <taxon>Parabacteroides</taxon>
    </lineage>
</organism>
<dbReference type="NCBIfam" id="TIGR02985">
    <property type="entry name" value="Sig70_bacteroi1"/>
    <property type="match status" value="1"/>
</dbReference>
<sequence>MDTATTTYNILFRKYYPGLLFYATRFLPESEAEDIVQDTFLELWKRKDSIEIGDQIQAFLYRITYTKCLNAIKHKQVENEYSATAIEFYLKKIEFYDPAQNETIQHMENRELQVEVYNAINELPDKCREIFKLSYLHDLKNKEIAETLDISLRTVEAHMYKALKYLRVRLKYLLFLLFLLLLK</sequence>
<keyword evidence="5" id="KW-0472">Membrane</keyword>
<dbReference type="Proteomes" id="UP000533637">
    <property type="component" value="Unassembled WGS sequence"/>
</dbReference>
<dbReference type="Pfam" id="PF08281">
    <property type="entry name" value="Sigma70_r4_2"/>
    <property type="match status" value="1"/>
</dbReference>
<dbReference type="InterPro" id="IPR013249">
    <property type="entry name" value="RNA_pol_sigma70_r4_t2"/>
</dbReference>
<keyword evidence="9" id="KW-1185">Reference proteome</keyword>
<dbReference type="PANTHER" id="PTHR43133:SF46">
    <property type="entry name" value="RNA POLYMERASE SIGMA-70 FACTOR ECF SUBFAMILY"/>
    <property type="match status" value="1"/>
</dbReference>
<dbReference type="InterPro" id="IPR014327">
    <property type="entry name" value="RNA_pol_sigma70_bacteroid"/>
</dbReference>
<dbReference type="EMBL" id="JACHOC010000001">
    <property type="protein sequence ID" value="MBB4620533.1"/>
    <property type="molecule type" value="Genomic_DNA"/>
</dbReference>
<keyword evidence="5" id="KW-1133">Transmembrane helix</keyword>
<dbReference type="RefSeq" id="WP_183668645.1">
    <property type="nucleotide sequence ID" value="NZ_BMPB01000010.1"/>
</dbReference>
<gene>
    <name evidence="8" type="ORF">GGQ57_000407</name>
</gene>
<dbReference type="SUPFAM" id="SSF88946">
    <property type="entry name" value="Sigma2 domain of RNA polymerase sigma factors"/>
    <property type="match status" value="1"/>
</dbReference>
<accession>A0ABR6KI83</accession>
<dbReference type="InterPro" id="IPR013324">
    <property type="entry name" value="RNA_pol_sigma_r3/r4-like"/>
</dbReference>
<protein>
    <submittedName>
        <fullName evidence="8">RNA polymerase sigma-70 factor (ECF subfamily)</fullName>
    </submittedName>
</protein>
<evidence type="ECO:0000313" key="8">
    <source>
        <dbReference type="EMBL" id="MBB4620533.1"/>
    </source>
</evidence>
<evidence type="ECO:0000313" key="9">
    <source>
        <dbReference type="Proteomes" id="UP000533637"/>
    </source>
</evidence>
<feature type="domain" description="RNA polymerase sigma-70 region 2" evidence="6">
    <location>
        <begin position="11"/>
        <end position="76"/>
    </location>
</feature>
<dbReference type="NCBIfam" id="TIGR02937">
    <property type="entry name" value="sigma70-ECF"/>
    <property type="match status" value="1"/>
</dbReference>
<dbReference type="Gene3D" id="1.10.10.10">
    <property type="entry name" value="Winged helix-like DNA-binding domain superfamily/Winged helix DNA-binding domain"/>
    <property type="match status" value="1"/>
</dbReference>
<dbReference type="InterPro" id="IPR014284">
    <property type="entry name" value="RNA_pol_sigma-70_dom"/>
</dbReference>
<evidence type="ECO:0000259" key="6">
    <source>
        <dbReference type="Pfam" id="PF04542"/>
    </source>
</evidence>
<evidence type="ECO:0000256" key="5">
    <source>
        <dbReference type="SAM" id="Phobius"/>
    </source>
</evidence>
<dbReference type="CDD" id="cd06171">
    <property type="entry name" value="Sigma70_r4"/>
    <property type="match status" value="1"/>
</dbReference>
<evidence type="ECO:0000256" key="4">
    <source>
        <dbReference type="ARBA" id="ARBA00023163"/>
    </source>
</evidence>